<keyword evidence="10" id="KW-0808">Transferase</keyword>
<keyword evidence="11" id="KW-1185">Reference proteome</keyword>
<dbReference type="InterPro" id="IPR003661">
    <property type="entry name" value="HisK_dim/P_dom"/>
</dbReference>
<dbReference type="GO" id="GO:0016787">
    <property type="term" value="F:hydrolase activity"/>
    <property type="evidence" value="ECO:0007669"/>
    <property type="project" value="UniProtKB-KW"/>
</dbReference>
<evidence type="ECO:0000256" key="6">
    <source>
        <dbReference type="PROSITE-ProRule" id="PRU00169"/>
    </source>
</evidence>
<reference evidence="10 11" key="1">
    <citation type="journal article" date="2013" name="ISME J.">
        <title>Comparative genomics of pathogenic lineages of Vibrio nigripulchritudo identifies virulence-associated traits.</title>
        <authorList>
            <person name="Goudenege D."/>
            <person name="Labreuche Y."/>
            <person name="Krin E."/>
            <person name="Ansquer D."/>
            <person name="Mangenot S."/>
            <person name="Calteau A."/>
            <person name="Medigue C."/>
            <person name="Mazel D."/>
            <person name="Polz M.F."/>
            <person name="Le Roux F."/>
        </authorList>
    </citation>
    <scope>NUCLEOTIDE SEQUENCE [LARGE SCALE GENOMIC DNA]</scope>
    <source>
        <strain evidence="11">SnF1</strain>
    </source>
</reference>
<dbReference type="InterPro" id="IPR003594">
    <property type="entry name" value="HATPase_dom"/>
</dbReference>
<dbReference type="InterPro" id="IPR036097">
    <property type="entry name" value="HisK_dim/P_sf"/>
</dbReference>
<dbReference type="PANTHER" id="PTHR45339:SF1">
    <property type="entry name" value="HYBRID SIGNAL TRANSDUCTION HISTIDINE KINASE J"/>
    <property type="match status" value="1"/>
</dbReference>
<evidence type="ECO:0000256" key="4">
    <source>
        <dbReference type="ARBA" id="ARBA00022801"/>
    </source>
</evidence>
<dbReference type="InterPro" id="IPR005467">
    <property type="entry name" value="His_kinase_dom"/>
</dbReference>
<dbReference type="SMART" id="SM00387">
    <property type="entry name" value="HATPase_c"/>
    <property type="match status" value="1"/>
</dbReference>
<keyword evidence="4" id="KW-0378">Hydrolase</keyword>
<accession>U4K8Z6</accession>
<evidence type="ECO:0000256" key="2">
    <source>
        <dbReference type="ARBA" id="ARBA00012438"/>
    </source>
</evidence>
<dbReference type="EC" id="2.7.13.3" evidence="2"/>
<dbReference type="eggNOG" id="COG0642">
    <property type="taxonomic scope" value="Bacteria"/>
</dbReference>
<organism evidence="10 11">
    <name type="scientific">Vibrio nigripulchritudo</name>
    <dbReference type="NCBI Taxonomy" id="28173"/>
    <lineage>
        <taxon>Bacteria</taxon>
        <taxon>Pseudomonadati</taxon>
        <taxon>Pseudomonadota</taxon>
        <taxon>Gammaproteobacteria</taxon>
        <taxon>Vibrionales</taxon>
        <taxon>Vibrionaceae</taxon>
        <taxon>Vibrio</taxon>
    </lineage>
</organism>
<keyword evidence="3 6" id="KW-0597">Phosphoprotein</keyword>
<dbReference type="EMBL" id="FO203526">
    <property type="protein sequence ID" value="CCO56562.1"/>
    <property type="molecule type" value="Genomic_DNA"/>
</dbReference>
<dbReference type="OrthoDB" id="9810730at2"/>
<keyword evidence="7" id="KW-0812">Transmembrane</keyword>
<feature type="domain" description="Response regulatory" evidence="9">
    <location>
        <begin position="524"/>
        <end position="640"/>
    </location>
</feature>
<dbReference type="AlphaFoldDB" id="U4K8Z6"/>
<keyword evidence="7" id="KW-0472">Membrane</keyword>
<dbReference type="SMART" id="SM00448">
    <property type="entry name" value="REC"/>
    <property type="match status" value="1"/>
</dbReference>
<proteinExistence type="predicted"/>
<comment type="catalytic activity">
    <reaction evidence="1">
        <text>ATP + protein L-histidine = ADP + protein N-phospho-L-histidine.</text>
        <dbReference type="EC" id="2.7.13.3"/>
    </reaction>
</comment>
<dbReference type="SUPFAM" id="SSF47384">
    <property type="entry name" value="Homodimeric domain of signal transducing histidine kinase"/>
    <property type="match status" value="1"/>
</dbReference>
<dbReference type="InterPro" id="IPR004358">
    <property type="entry name" value="Sig_transdc_His_kin-like_C"/>
</dbReference>
<dbReference type="PRINTS" id="PR00344">
    <property type="entry name" value="BCTRLSENSOR"/>
</dbReference>
<dbReference type="InterPro" id="IPR001789">
    <property type="entry name" value="Sig_transdc_resp-reg_receiver"/>
</dbReference>
<dbReference type="Gene3D" id="3.40.50.2300">
    <property type="match status" value="1"/>
</dbReference>
<dbReference type="KEGG" id="vni:VIBNI_A0364"/>
<dbReference type="SUPFAM" id="SSF52172">
    <property type="entry name" value="CheY-like"/>
    <property type="match status" value="1"/>
</dbReference>
<dbReference type="PATRIC" id="fig|1260221.3.peg.343"/>
<sequence length="770" mass="87414">MQFNSWFSANSSIKRKLWLITVFILAVVSVFTWISISSLSAYQQANTEYREEVSSRINLLQQLRYQLGYDGAIHQFKNYVLRGKNKDRDASLERFKQAKLVIAEYKTLNLTISEKHALEAVDRVITEYQSKLFQLPVEYHQSLTIDQIDDQARVDDEPAIHALNNLEHTAKDREAEQLTKVNALFSEMRWKVVIATIVIFLVSIVCMTWLYRTLTRRLKQFAQYSEKLQKSVYHHEPAQNETLSWEGDELNEIAGNLEKIIELLRCEKDRAEQSSRSKTEFLAVVSHEIRTPMNGVLGIAQLLQKTDLSDSQRSHLQNLHESGEHMMTLLNEILDFSKIEQGKFELDNHPFAFTHLMGSVSSIYQSLAEEKGVDLYIDNKVAPDRWVNSDKARVRQVMFNLLNNAIKFTEKGFIELKVEEQIEGEKTVLTVSIKDTGIGMSEETLKRLFNPFEQADSSTTRKYGGTGLGLSIVFRLVKQMGGDIKVASELEMGSCFTVTMPLALAEPQLAVVQDTRPLNYNGLTALIVEDNRLNAMVLQSMLKQCGFVTECIENGELAYELTKTKTFNLILMDNHMPVKDGIEATYLIRQDSLNKNTLILGCTADLFKETRDKMKQAGVDNLIAKPVVERELHETLSSYAEKLFPNGIIYKQTESASTHADTDTVDINLIMRKNAVAYDVMPVFINNVIEEALSAVTDLNTAQQNQDLENITASAKVLSSLFEKVALSGMVVLADLVAKQKKMDDQQINQLFELTHQWLDELCLIAEECG</sequence>
<keyword evidence="7" id="KW-1133">Transmembrane helix</keyword>
<dbReference type="InterPro" id="IPR036890">
    <property type="entry name" value="HATPase_C_sf"/>
</dbReference>
<dbReference type="FunFam" id="3.30.565.10:FF:000010">
    <property type="entry name" value="Sensor histidine kinase RcsC"/>
    <property type="match status" value="1"/>
</dbReference>
<evidence type="ECO:0000256" key="1">
    <source>
        <dbReference type="ARBA" id="ARBA00000085"/>
    </source>
</evidence>
<evidence type="ECO:0000259" key="8">
    <source>
        <dbReference type="PROSITE" id="PS50109"/>
    </source>
</evidence>
<dbReference type="Gene3D" id="1.10.287.130">
    <property type="match status" value="1"/>
</dbReference>
<dbReference type="Gene3D" id="6.10.340.10">
    <property type="match status" value="1"/>
</dbReference>
<dbReference type="PROSITE" id="PS50110">
    <property type="entry name" value="RESPONSE_REGULATORY"/>
    <property type="match status" value="1"/>
</dbReference>
<evidence type="ECO:0000256" key="3">
    <source>
        <dbReference type="ARBA" id="ARBA00022553"/>
    </source>
</evidence>
<dbReference type="SMART" id="SM00388">
    <property type="entry name" value="HisKA"/>
    <property type="match status" value="1"/>
</dbReference>
<dbReference type="RefSeq" id="WP_022549709.1">
    <property type="nucleotide sequence ID" value="NC_022528.1"/>
</dbReference>
<gene>
    <name evidence="10" type="ORF">VIBNI_A0364</name>
</gene>
<dbReference type="CDD" id="cd00082">
    <property type="entry name" value="HisKA"/>
    <property type="match status" value="1"/>
</dbReference>
<evidence type="ECO:0000313" key="11">
    <source>
        <dbReference type="Proteomes" id="UP000016895"/>
    </source>
</evidence>
<dbReference type="CDD" id="cd17546">
    <property type="entry name" value="REC_hyHK_CKI1_RcsC-like"/>
    <property type="match status" value="1"/>
</dbReference>
<dbReference type="GO" id="GO:0000155">
    <property type="term" value="F:phosphorelay sensor kinase activity"/>
    <property type="evidence" value="ECO:0007669"/>
    <property type="project" value="InterPro"/>
</dbReference>
<name>U4K8Z6_9VIBR</name>
<feature type="transmembrane region" description="Helical" evidence="7">
    <location>
        <begin position="17"/>
        <end position="36"/>
    </location>
</feature>
<evidence type="ECO:0000256" key="7">
    <source>
        <dbReference type="SAM" id="Phobius"/>
    </source>
</evidence>
<dbReference type="Pfam" id="PF00512">
    <property type="entry name" value="HisKA"/>
    <property type="match status" value="1"/>
</dbReference>
<dbReference type="SUPFAM" id="SSF55874">
    <property type="entry name" value="ATPase domain of HSP90 chaperone/DNA topoisomerase II/histidine kinase"/>
    <property type="match status" value="1"/>
</dbReference>
<evidence type="ECO:0000259" key="9">
    <source>
        <dbReference type="PROSITE" id="PS50110"/>
    </source>
</evidence>
<dbReference type="PANTHER" id="PTHR45339">
    <property type="entry name" value="HYBRID SIGNAL TRANSDUCTION HISTIDINE KINASE J"/>
    <property type="match status" value="1"/>
</dbReference>
<feature type="modified residue" description="4-aspartylphosphate" evidence="6">
    <location>
        <position position="573"/>
    </location>
</feature>
<dbReference type="STRING" id="28173.VIBNI_A0364"/>
<dbReference type="Pfam" id="PF02518">
    <property type="entry name" value="HATPase_c"/>
    <property type="match status" value="1"/>
</dbReference>
<keyword evidence="5" id="KW-0902">Two-component regulatory system</keyword>
<feature type="transmembrane region" description="Helical" evidence="7">
    <location>
        <begin position="192"/>
        <end position="211"/>
    </location>
</feature>
<feature type="domain" description="Histidine kinase" evidence="8">
    <location>
        <begin position="284"/>
        <end position="504"/>
    </location>
</feature>
<dbReference type="Proteomes" id="UP000016895">
    <property type="component" value="Chromosome 1"/>
</dbReference>
<evidence type="ECO:0000256" key="5">
    <source>
        <dbReference type="ARBA" id="ARBA00023012"/>
    </source>
</evidence>
<evidence type="ECO:0000313" key="10">
    <source>
        <dbReference type="EMBL" id="CCO56562.1"/>
    </source>
</evidence>
<dbReference type="Pfam" id="PF00072">
    <property type="entry name" value="Response_reg"/>
    <property type="match status" value="1"/>
</dbReference>
<protein>
    <recommendedName>
        <fullName evidence="2">histidine kinase</fullName>
        <ecNumber evidence="2">2.7.13.3</ecNumber>
    </recommendedName>
</protein>
<keyword evidence="10" id="KW-0418">Kinase</keyword>
<dbReference type="InterPro" id="IPR011006">
    <property type="entry name" value="CheY-like_superfamily"/>
</dbReference>
<dbReference type="CDD" id="cd16922">
    <property type="entry name" value="HATPase_EvgS-ArcB-TorS-like"/>
    <property type="match status" value="1"/>
</dbReference>
<dbReference type="PROSITE" id="PS50109">
    <property type="entry name" value="HIS_KIN"/>
    <property type="match status" value="1"/>
</dbReference>
<dbReference type="Gene3D" id="3.30.565.10">
    <property type="entry name" value="Histidine kinase-like ATPase, C-terminal domain"/>
    <property type="match status" value="1"/>
</dbReference>